<dbReference type="PANTHER" id="PTHR44591:SF3">
    <property type="entry name" value="RESPONSE REGULATORY DOMAIN-CONTAINING PROTEIN"/>
    <property type="match status" value="1"/>
</dbReference>
<evidence type="ECO:0000259" key="3">
    <source>
        <dbReference type="PROSITE" id="PS50110"/>
    </source>
</evidence>
<proteinExistence type="predicted"/>
<dbReference type="Proteomes" id="UP000005289">
    <property type="component" value="Chromosome"/>
</dbReference>
<accession>W0DTT1</accession>
<dbReference type="PANTHER" id="PTHR44591">
    <property type="entry name" value="STRESS RESPONSE REGULATOR PROTEIN 1"/>
    <property type="match status" value="1"/>
</dbReference>
<evidence type="ECO:0000313" key="4">
    <source>
        <dbReference type="EMBL" id="AHF00276.1"/>
    </source>
</evidence>
<sequence>MLCVDNEHSILEGMSQLLEGWACAVTAADTADTAGALAVMEQAGRPPDLMLVDFHLDGQDAGLKSIAALRERWGDIPAVVVTADYGEEVRERVRSLELATMRKPVKPAALRAIMNQFLLARRQAVATA</sequence>
<reference evidence="4 5" key="1">
    <citation type="submission" date="2013-12" db="EMBL/GenBank/DDBJ databases">
        <authorList>
            <consortium name="DOE Joint Genome Institute"/>
            <person name="Muyzer G."/>
            <person name="Huntemann M."/>
            <person name="Han J."/>
            <person name="Chen A."/>
            <person name="Kyrpides N."/>
            <person name="Mavromatis K."/>
            <person name="Markowitz V."/>
            <person name="Palaniappan K."/>
            <person name="Ivanova N."/>
            <person name="Schaumberg A."/>
            <person name="Pati A."/>
            <person name="Liolios K."/>
            <person name="Nordberg H.P."/>
            <person name="Cantor M.N."/>
            <person name="Hua S.X."/>
            <person name="Woyke T."/>
        </authorList>
    </citation>
    <scope>NUCLEOTIDE SEQUENCE [LARGE SCALE GENOMIC DNA]</scope>
    <source>
        <strain evidence="4 5">ARh 1</strain>
    </source>
</reference>
<feature type="modified residue" description="4-aspartylphosphate" evidence="2">
    <location>
        <position position="53"/>
    </location>
</feature>
<dbReference type="HOGENOM" id="CLU_1958583_0_0_6"/>
<dbReference type="GO" id="GO:0000160">
    <property type="term" value="P:phosphorelay signal transduction system"/>
    <property type="evidence" value="ECO:0007669"/>
    <property type="project" value="InterPro"/>
</dbReference>
<evidence type="ECO:0000256" key="2">
    <source>
        <dbReference type="PROSITE-ProRule" id="PRU00169"/>
    </source>
</evidence>
<keyword evidence="1 2" id="KW-0597">Phosphoprotein</keyword>
<dbReference type="Gene3D" id="3.40.50.2300">
    <property type="match status" value="1"/>
</dbReference>
<dbReference type="SMART" id="SM00448">
    <property type="entry name" value="REC"/>
    <property type="match status" value="1"/>
</dbReference>
<dbReference type="SUPFAM" id="SSF52172">
    <property type="entry name" value="CheY-like"/>
    <property type="match status" value="1"/>
</dbReference>
<keyword evidence="5" id="KW-1185">Reference proteome</keyword>
<protein>
    <recommendedName>
        <fullName evidence="3">Response regulatory domain-containing protein</fullName>
    </recommendedName>
</protein>
<dbReference type="InterPro" id="IPR001789">
    <property type="entry name" value="Sig_transdc_resp-reg_receiver"/>
</dbReference>
<feature type="domain" description="Response regulatory" evidence="3">
    <location>
        <begin position="1"/>
        <end position="118"/>
    </location>
</feature>
<dbReference type="InterPro" id="IPR011006">
    <property type="entry name" value="CheY-like_superfamily"/>
</dbReference>
<dbReference type="Pfam" id="PF00072">
    <property type="entry name" value="Response_reg"/>
    <property type="match status" value="1"/>
</dbReference>
<dbReference type="PROSITE" id="PS50110">
    <property type="entry name" value="RESPONSE_REGULATORY"/>
    <property type="match status" value="1"/>
</dbReference>
<dbReference type="InterPro" id="IPR050595">
    <property type="entry name" value="Bact_response_regulator"/>
</dbReference>
<dbReference type="AlphaFoldDB" id="W0DTT1"/>
<dbReference type="EMBL" id="CP007029">
    <property type="protein sequence ID" value="AHF00276.1"/>
    <property type="molecule type" value="Genomic_DNA"/>
</dbReference>
<evidence type="ECO:0000256" key="1">
    <source>
        <dbReference type="ARBA" id="ARBA00022553"/>
    </source>
</evidence>
<dbReference type="STRING" id="713585.THITH_15160"/>
<organism evidence="4 5">
    <name type="scientific">Thioalkalivibrio paradoxus ARh 1</name>
    <dbReference type="NCBI Taxonomy" id="713585"/>
    <lineage>
        <taxon>Bacteria</taxon>
        <taxon>Pseudomonadati</taxon>
        <taxon>Pseudomonadota</taxon>
        <taxon>Gammaproteobacteria</taxon>
        <taxon>Chromatiales</taxon>
        <taxon>Ectothiorhodospiraceae</taxon>
        <taxon>Thioalkalivibrio</taxon>
    </lineage>
</organism>
<dbReference type="KEGG" id="tti:THITH_15160"/>
<dbReference type="CDD" id="cd00156">
    <property type="entry name" value="REC"/>
    <property type="match status" value="1"/>
</dbReference>
<evidence type="ECO:0000313" key="5">
    <source>
        <dbReference type="Proteomes" id="UP000005289"/>
    </source>
</evidence>
<gene>
    <name evidence="4" type="ORF">THITH_15160</name>
</gene>
<name>W0DTT1_9GAMM</name>